<dbReference type="PANTHER" id="PTHR33269">
    <property type="entry name" value="NADH-UBIQUINONE OXIDOREDUCTASE CHAIN 6"/>
    <property type="match status" value="1"/>
</dbReference>
<keyword evidence="4" id="KW-1185">Reference proteome</keyword>
<gene>
    <name evidence="3" type="ordered locus">Trad_2978</name>
</gene>
<reference evidence="4" key="1">
    <citation type="submission" date="2010-05" db="EMBL/GenBank/DDBJ databases">
        <title>The complete genome of Truepera radiovictris DSM 17093.</title>
        <authorList>
            <consortium name="US DOE Joint Genome Institute (JGI-PGF)"/>
            <person name="Lucas S."/>
            <person name="Copeland A."/>
            <person name="Lapidus A."/>
            <person name="Glavina del Rio T."/>
            <person name="Dalin E."/>
            <person name="Tice H."/>
            <person name="Bruce D."/>
            <person name="Goodwin L."/>
            <person name="Pitluck S."/>
            <person name="Kyrpides N."/>
            <person name="Mavromatis K."/>
            <person name="Ovchinnikova G."/>
            <person name="Munk A.C."/>
            <person name="Detter J.C."/>
            <person name="Han C."/>
            <person name="Tapia R."/>
            <person name="Land M."/>
            <person name="Hauser L."/>
            <person name="Markowitz V."/>
            <person name="Cheng J.-F."/>
            <person name="Hugenholtz P."/>
            <person name="Woyke T."/>
            <person name="Wu D."/>
            <person name="Tindall B."/>
            <person name="Pomrenke H.G."/>
            <person name="Brambilla E."/>
            <person name="Klenk H.-P."/>
            <person name="Eisen J.A."/>
        </authorList>
    </citation>
    <scope>NUCLEOTIDE SEQUENCE [LARGE SCALE GENOMIC DNA]</scope>
    <source>
        <strain evidence="4">DSM 17093 / CIP 108686 / LMG 22925 / RQ-24</strain>
    </source>
</reference>
<comment type="function">
    <text evidence="2">NDH-1 shuttles electrons from NADH, via FMN and iron-sulfur (Fe-S) centers, to quinones in the respiratory chain. Couples the redox reaction to proton translocation (for every two electrons transferred, four hydrogen ions are translocated across the cytoplasmic membrane), and thus conserves the redox energy in a proton gradient.</text>
</comment>
<feature type="transmembrane region" description="Helical" evidence="2">
    <location>
        <begin position="142"/>
        <end position="161"/>
    </location>
</feature>
<dbReference type="InterPro" id="IPR042106">
    <property type="entry name" value="Nuo/plastoQ_OxRdtase_6_NuoJ"/>
</dbReference>
<keyword evidence="2" id="KW-1003">Cell membrane</keyword>
<name>D7CWC2_TRURR</name>
<keyword evidence="2" id="KW-1133">Transmembrane helix</keyword>
<keyword evidence="2" id="KW-0472">Membrane</keyword>
<dbReference type="EC" id="7.1.1.-" evidence="2"/>
<dbReference type="GO" id="GO:0048038">
    <property type="term" value="F:quinone binding"/>
    <property type="evidence" value="ECO:0007669"/>
    <property type="project" value="UniProtKB-UniRule"/>
</dbReference>
<dbReference type="eggNOG" id="COG0839">
    <property type="taxonomic scope" value="Bacteria"/>
</dbReference>
<keyword evidence="2" id="KW-0812">Transmembrane</keyword>
<organism evidence="3 4">
    <name type="scientific">Truepera radiovictrix (strain DSM 17093 / CIP 108686 / LMG 22925 / RQ-24)</name>
    <dbReference type="NCBI Taxonomy" id="649638"/>
    <lineage>
        <taxon>Bacteria</taxon>
        <taxon>Thermotogati</taxon>
        <taxon>Deinococcota</taxon>
        <taxon>Deinococci</taxon>
        <taxon>Trueperales</taxon>
        <taxon>Trueperaceae</taxon>
        <taxon>Truepera</taxon>
    </lineage>
</organism>
<dbReference type="RefSeq" id="WP_013179431.1">
    <property type="nucleotide sequence ID" value="NC_014221.1"/>
</dbReference>
<proteinExistence type="inferred from homology"/>
<dbReference type="Proteomes" id="UP000000379">
    <property type="component" value="Chromosome"/>
</dbReference>
<dbReference type="HOGENOM" id="CLU_085957_4_0_0"/>
<sequence>MLTFFLLAAVMVLGALGVITLRQPVHAALALVGTLLTLAVTYVTLQAHFLAAIQVIVYAGAIMVLFLFVIMLLNVEGDEGTVRLAWVRPAAYLTGVVAAAGVALTAFLDARQLPDAQVITAALAGGGAGALGGVLFNQFVLAFQLVGVLLLTGIVGAVSLVERSAREKGDEEVFGEPERELTRV</sequence>
<dbReference type="STRING" id="649638.Trad_2978"/>
<accession>D7CWC2</accession>
<dbReference type="Gene3D" id="1.20.120.1200">
    <property type="entry name" value="NADH-ubiquinone/plastoquinone oxidoreductase chain 6, subunit NuoJ"/>
    <property type="match status" value="1"/>
</dbReference>
<protein>
    <recommendedName>
        <fullName evidence="2">NADH-quinone oxidoreductase subunit J</fullName>
        <ecNumber evidence="2">7.1.1.-</ecNumber>
    </recommendedName>
</protein>
<dbReference type="EMBL" id="CP002049">
    <property type="protein sequence ID" value="ADI16072.1"/>
    <property type="molecule type" value="Genomic_DNA"/>
</dbReference>
<comment type="similarity">
    <text evidence="1 2">Belongs to the complex I subunit 6 family.</text>
</comment>
<dbReference type="KEGG" id="tra:Trad_2978"/>
<comment type="catalytic activity">
    <reaction evidence="2">
        <text>a quinone + NADH + 5 H(+)(in) = a quinol + NAD(+) + 4 H(+)(out)</text>
        <dbReference type="Rhea" id="RHEA:57888"/>
        <dbReference type="ChEBI" id="CHEBI:15378"/>
        <dbReference type="ChEBI" id="CHEBI:24646"/>
        <dbReference type="ChEBI" id="CHEBI:57540"/>
        <dbReference type="ChEBI" id="CHEBI:57945"/>
        <dbReference type="ChEBI" id="CHEBI:132124"/>
    </reaction>
</comment>
<dbReference type="Pfam" id="PF00499">
    <property type="entry name" value="Oxidored_q3"/>
    <property type="match status" value="1"/>
</dbReference>
<evidence type="ECO:0000313" key="3">
    <source>
        <dbReference type="EMBL" id="ADI16072.1"/>
    </source>
</evidence>
<dbReference type="OrthoDB" id="9790848at2"/>
<evidence type="ECO:0000313" key="4">
    <source>
        <dbReference type="Proteomes" id="UP000000379"/>
    </source>
</evidence>
<dbReference type="AlphaFoldDB" id="D7CWC2"/>
<evidence type="ECO:0000256" key="1">
    <source>
        <dbReference type="ARBA" id="ARBA00005698"/>
    </source>
</evidence>
<reference evidence="3 4" key="2">
    <citation type="journal article" date="2011" name="Stand. Genomic Sci.">
        <title>Complete genome sequence of Truepera radiovictrix type strain (RQ-24).</title>
        <authorList>
            <person name="Ivanova N."/>
            <person name="Rohde C."/>
            <person name="Munk C."/>
            <person name="Nolan M."/>
            <person name="Lucas S."/>
            <person name="Del Rio T.G."/>
            <person name="Tice H."/>
            <person name="Deshpande S."/>
            <person name="Cheng J.F."/>
            <person name="Tapia R."/>
            <person name="Han C."/>
            <person name="Goodwin L."/>
            <person name="Pitluck S."/>
            <person name="Liolios K."/>
            <person name="Mavromatis K."/>
            <person name="Mikhailova N."/>
            <person name="Pati A."/>
            <person name="Chen A."/>
            <person name="Palaniappan K."/>
            <person name="Land M."/>
            <person name="Hauser L."/>
            <person name="Chang Y.J."/>
            <person name="Jeffries C.D."/>
            <person name="Brambilla E."/>
            <person name="Rohde M."/>
            <person name="Goker M."/>
            <person name="Tindall B.J."/>
            <person name="Woyke T."/>
            <person name="Bristow J."/>
            <person name="Eisen J.A."/>
            <person name="Markowitz V."/>
            <person name="Hugenholtz P."/>
            <person name="Kyrpides N.C."/>
            <person name="Klenk H.P."/>
            <person name="Lapidus A."/>
        </authorList>
    </citation>
    <scope>NUCLEOTIDE SEQUENCE [LARGE SCALE GENOMIC DNA]</scope>
    <source>
        <strain evidence="4">DSM 17093 / CIP 108686 / LMG 22925 / RQ-24</strain>
    </source>
</reference>
<dbReference type="GO" id="GO:0008137">
    <property type="term" value="F:NADH dehydrogenase (ubiquinone) activity"/>
    <property type="evidence" value="ECO:0007669"/>
    <property type="project" value="UniProtKB-UniRule"/>
</dbReference>
<comment type="subcellular location">
    <subcellularLocation>
        <location evidence="2">Cell membrane</location>
        <topology evidence="2">Multi-pass membrane protein</topology>
    </subcellularLocation>
</comment>
<dbReference type="PANTHER" id="PTHR33269:SF17">
    <property type="entry name" value="NADH-UBIQUINONE OXIDOREDUCTASE CHAIN 6"/>
    <property type="match status" value="1"/>
</dbReference>
<comment type="caution">
    <text evidence="2">Lacks conserved residue(s) required for the propagation of feature annotation.</text>
</comment>
<keyword evidence="2" id="KW-0874">Quinone</keyword>
<dbReference type="GO" id="GO:0005886">
    <property type="term" value="C:plasma membrane"/>
    <property type="evidence" value="ECO:0007669"/>
    <property type="project" value="UniProtKB-SubCell"/>
</dbReference>
<feature type="transmembrane region" description="Helical" evidence="2">
    <location>
        <begin position="27"/>
        <end position="45"/>
    </location>
</feature>
<feature type="transmembrane region" description="Helical" evidence="2">
    <location>
        <begin position="52"/>
        <end position="73"/>
    </location>
</feature>
<feature type="transmembrane region" description="Helical" evidence="2">
    <location>
        <begin position="85"/>
        <end position="106"/>
    </location>
</feature>
<keyword evidence="2" id="KW-0520">NAD</keyword>
<dbReference type="InterPro" id="IPR001457">
    <property type="entry name" value="NADH_UbQ/plastoQ_OxRdtase_su6"/>
</dbReference>
<evidence type="ECO:0000256" key="2">
    <source>
        <dbReference type="RuleBase" id="RU004429"/>
    </source>
</evidence>